<dbReference type="PANTHER" id="PTHR39428">
    <property type="entry name" value="F420H(2)-DEPENDENT QUINONE REDUCTASE RV1261C"/>
    <property type="match status" value="1"/>
</dbReference>
<evidence type="ECO:0000256" key="2">
    <source>
        <dbReference type="ARBA" id="ARBA00049106"/>
    </source>
</evidence>
<protein>
    <submittedName>
        <fullName evidence="3">Nitroreductase</fullName>
    </submittedName>
</protein>
<evidence type="ECO:0000313" key="3">
    <source>
        <dbReference type="EMBL" id="AMO69013.1"/>
    </source>
</evidence>
<sequence length="151" mass="16532">MSDIKLPDYLPSWMSDHVNAYLNDGEAAHLWDASLGGGKGMLTTLLLTTRGRKSGKALIIPLIYRPTGDGGYCVIASKGGAPAHPAWFLNLQANQDITVKVANEEFKARAKVAAGEERTRLWNLMADYFAPYATYQAATDREIPVLVFYPA</sequence>
<dbReference type="EMBL" id="CP014544">
    <property type="protein sequence ID" value="AMO69013.1"/>
    <property type="molecule type" value="Genomic_DNA"/>
</dbReference>
<dbReference type="Pfam" id="PF04075">
    <property type="entry name" value="F420H2_quin_red"/>
    <property type="match status" value="1"/>
</dbReference>
<dbReference type="GO" id="GO:0016491">
    <property type="term" value="F:oxidoreductase activity"/>
    <property type="evidence" value="ECO:0007669"/>
    <property type="project" value="InterPro"/>
</dbReference>
<dbReference type="PANTHER" id="PTHR39428:SF3">
    <property type="entry name" value="DEAZAFLAVIN-DEPENDENT NITROREDUCTASE"/>
    <property type="match status" value="1"/>
</dbReference>
<dbReference type="Proteomes" id="UP000074119">
    <property type="component" value="Chromosome"/>
</dbReference>
<evidence type="ECO:0000313" key="4">
    <source>
        <dbReference type="Proteomes" id="UP000074119"/>
    </source>
</evidence>
<comment type="catalytic activity">
    <reaction evidence="2">
        <text>oxidized coenzyme F420-(gamma-L-Glu)(n) + a quinol + H(+) = reduced coenzyme F420-(gamma-L-Glu)(n) + a quinone</text>
        <dbReference type="Rhea" id="RHEA:39663"/>
        <dbReference type="Rhea" id="RHEA-COMP:12939"/>
        <dbReference type="Rhea" id="RHEA-COMP:14378"/>
        <dbReference type="ChEBI" id="CHEBI:15378"/>
        <dbReference type="ChEBI" id="CHEBI:24646"/>
        <dbReference type="ChEBI" id="CHEBI:132124"/>
        <dbReference type="ChEBI" id="CHEBI:133980"/>
        <dbReference type="ChEBI" id="CHEBI:139511"/>
    </reaction>
</comment>
<reference evidence="3 4" key="1">
    <citation type="submission" date="2015-12" db="EMBL/GenBank/DDBJ databases">
        <authorList>
            <person name="Shamseldin A."/>
            <person name="Moawad H."/>
            <person name="Abd El-Rahim W.M."/>
            <person name="Sadowsky M.J."/>
        </authorList>
    </citation>
    <scope>NUCLEOTIDE SEQUENCE [LARGE SCALE GENOMIC DNA]</scope>
    <source>
        <strain evidence="3 4">SM2</strain>
    </source>
</reference>
<organism evidence="3 4">
    <name type="scientific">Zhongshania aliphaticivorans</name>
    <dbReference type="NCBI Taxonomy" id="1470434"/>
    <lineage>
        <taxon>Bacteria</taxon>
        <taxon>Pseudomonadati</taxon>
        <taxon>Pseudomonadota</taxon>
        <taxon>Gammaproteobacteria</taxon>
        <taxon>Cellvibrionales</taxon>
        <taxon>Spongiibacteraceae</taxon>
        <taxon>Zhongshania</taxon>
    </lineage>
</organism>
<dbReference type="AlphaFoldDB" id="A0A127M6X5"/>
<accession>A0A127M6X5</accession>
<dbReference type="NCBIfam" id="TIGR00026">
    <property type="entry name" value="hi_GC_TIGR00026"/>
    <property type="match status" value="1"/>
</dbReference>
<comment type="similarity">
    <text evidence="1">Belongs to the F420H(2)-dependent quinone reductase family.</text>
</comment>
<dbReference type="RefSeq" id="WP_008248957.1">
    <property type="nucleotide sequence ID" value="NZ_CP014544.1"/>
</dbReference>
<dbReference type="Gene3D" id="2.30.110.10">
    <property type="entry name" value="Electron Transport, Fmn-binding Protein, Chain A"/>
    <property type="match status" value="1"/>
</dbReference>
<dbReference type="GO" id="GO:0005886">
    <property type="term" value="C:plasma membrane"/>
    <property type="evidence" value="ECO:0007669"/>
    <property type="project" value="TreeGrafter"/>
</dbReference>
<gene>
    <name evidence="3" type="ORF">AZF00_12185</name>
</gene>
<name>A0A127M6X5_9GAMM</name>
<proteinExistence type="inferred from homology"/>
<evidence type="ECO:0000256" key="1">
    <source>
        <dbReference type="ARBA" id="ARBA00008710"/>
    </source>
</evidence>
<dbReference type="GO" id="GO:0070967">
    <property type="term" value="F:coenzyme F420 binding"/>
    <property type="evidence" value="ECO:0007669"/>
    <property type="project" value="TreeGrafter"/>
</dbReference>
<dbReference type="STRING" id="1470434.AZF00_12185"/>
<dbReference type="InterPro" id="IPR012349">
    <property type="entry name" value="Split_barrel_FMN-bd"/>
</dbReference>
<dbReference type="KEGG" id="zal:AZF00_12185"/>
<dbReference type="InterPro" id="IPR004378">
    <property type="entry name" value="F420H2_quin_Rdtase"/>
</dbReference>